<dbReference type="InterPro" id="IPR013149">
    <property type="entry name" value="ADH-like_C"/>
</dbReference>
<dbReference type="Gene3D" id="3.40.50.720">
    <property type="entry name" value="NAD(P)-binding Rossmann-like Domain"/>
    <property type="match status" value="1"/>
</dbReference>
<keyword evidence="5" id="KW-1185">Reference proteome</keyword>
<dbReference type="AlphaFoldDB" id="A0A1H8SV26"/>
<dbReference type="GO" id="GO:0070402">
    <property type="term" value="F:NADPH binding"/>
    <property type="evidence" value="ECO:0007669"/>
    <property type="project" value="TreeGrafter"/>
</dbReference>
<dbReference type="GO" id="GO:0003960">
    <property type="term" value="F:quinone reductase (NADPH) activity"/>
    <property type="evidence" value="ECO:0007669"/>
    <property type="project" value="InterPro"/>
</dbReference>
<dbReference type="GO" id="GO:0008270">
    <property type="term" value="F:zinc ion binding"/>
    <property type="evidence" value="ECO:0007669"/>
    <property type="project" value="InterPro"/>
</dbReference>
<dbReference type="SUPFAM" id="SSF51735">
    <property type="entry name" value="NAD(P)-binding Rossmann-fold domains"/>
    <property type="match status" value="1"/>
</dbReference>
<dbReference type="Gene3D" id="3.90.180.10">
    <property type="entry name" value="Medium-chain alcohol dehydrogenases, catalytic domain"/>
    <property type="match status" value="1"/>
</dbReference>
<dbReference type="InterPro" id="IPR013154">
    <property type="entry name" value="ADH-like_N"/>
</dbReference>
<keyword evidence="2" id="KW-0560">Oxidoreductase</keyword>
<dbReference type="GO" id="GO:0005829">
    <property type="term" value="C:cytosol"/>
    <property type="evidence" value="ECO:0007669"/>
    <property type="project" value="TreeGrafter"/>
</dbReference>
<dbReference type="PANTHER" id="PTHR48106:SF13">
    <property type="entry name" value="QUINONE OXIDOREDUCTASE-RELATED"/>
    <property type="match status" value="1"/>
</dbReference>
<evidence type="ECO:0000256" key="1">
    <source>
        <dbReference type="ARBA" id="ARBA00022857"/>
    </source>
</evidence>
<dbReference type="NCBIfam" id="NF008024">
    <property type="entry name" value="PRK10754.1"/>
    <property type="match status" value="1"/>
</dbReference>
<dbReference type="InterPro" id="IPR020843">
    <property type="entry name" value="ER"/>
</dbReference>
<dbReference type="EMBL" id="FODT01000005">
    <property type="protein sequence ID" value="SEO82467.1"/>
    <property type="molecule type" value="Genomic_DNA"/>
</dbReference>
<evidence type="ECO:0000256" key="2">
    <source>
        <dbReference type="ARBA" id="ARBA00023002"/>
    </source>
</evidence>
<dbReference type="FunFam" id="3.40.50.720:FF:000053">
    <property type="entry name" value="Quinone oxidoreductase 1"/>
    <property type="match status" value="1"/>
</dbReference>
<dbReference type="InterPro" id="IPR047618">
    <property type="entry name" value="QOR-like"/>
</dbReference>
<dbReference type="InterPro" id="IPR011032">
    <property type="entry name" value="GroES-like_sf"/>
</dbReference>
<evidence type="ECO:0000313" key="4">
    <source>
        <dbReference type="EMBL" id="SEO82467.1"/>
    </source>
</evidence>
<reference evidence="5" key="1">
    <citation type="submission" date="2016-10" db="EMBL/GenBank/DDBJ databases">
        <authorList>
            <person name="Varghese N."/>
            <person name="Submissions S."/>
        </authorList>
    </citation>
    <scope>NUCLEOTIDE SEQUENCE [LARGE SCALE GENOMIC DNA]</scope>
    <source>
        <strain evidence="5">DSM 123</strain>
    </source>
</reference>
<dbReference type="SUPFAM" id="SSF50129">
    <property type="entry name" value="GroES-like"/>
    <property type="match status" value="1"/>
</dbReference>
<evidence type="ECO:0000259" key="3">
    <source>
        <dbReference type="SMART" id="SM00829"/>
    </source>
</evidence>
<dbReference type="Pfam" id="PF00107">
    <property type="entry name" value="ADH_zinc_N"/>
    <property type="match status" value="1"/>
</dbReference>
<protein>
    <submittedName>
        <fullName evidence="4">NADPH2:quinone reductase</fullName>
    </submittedName>
</protein>
<evidence type="ECO:0000313" key="5">
    <source>
        <dbReference type="Proteomes" id="UP000199615"/>
    </source>
</evidence>
<gene>
    <name evidence="4" type="ORF">SAMN05444123_10584</name>
</gene>
<name>A0A1H8SV26_9BRAD</name>
<dbReference type="PANTHER" id="PTHR48106">
    <property type="entry name" value="QUINONE OXIDOREDUCTASE PIG3-RELATED"/>
    <property type="match status" value="1"/>
</dbReference>
<dbReference type="InterPro" id="IPR002364">
    <property type="entry name" value="Quin_OxRdtase/zeta-crystal_CS"/>
</dbReference>
<dbReference type="SMART" id="SM00829">
    <property type="entry name" value="PKS_ER"/>
    <property type="match status" value="1"/>
</dbReference>
<keyword evidence="1" id="KW-0521">NADP</keyword>
<dbReference type="InterPro" id="IPR036291">
    <property type="entry name" value="NAD(P)-bd_dom_sf"/>
</dbReference>
<dbReference type="CDD" id="cd05286">
    <property type="entry name" value="QOR2"/>
    <property type="match status" value="1"/>
</dbReference>
<dbReference type="Proteomes" id="UP000199615">
    <property type="component" value="Unassembled WGS sequence"/>
</dbReference>
<accession>A0A1H8SV26</accession>
<dbReference type="Pfam" id="PF08240">
    <property type="entry name" value="ADH_N"/>
    <property type="match status" value="1"/>
</dbReference>
<dbReference type="PROSITE" id="PS01162">
    <property type="entry name" value="QOR_ZETA_CRYSTAL"/>
    <property type="match status" value="1"/>
</dbReference>
<proteinExistence type="predicted"/>
<sequence>MMTKAVRVHQVGGPEALVYEAIELPPPADGEVRIRQYAVGLNFIDVYFRTGLYKAPTKPFIVGNEAAGEVVAVGPHVTNFHPGDRVAYYSNLGGYATERNIEATKLVKLPDHITYEQGAVLMLKGLTVWYLLHKTFKVEPGHRVLIHAAAGGIGLLACQWARALGAHVIGTVGSKAKADLALANGCDHVILYNEEDFVARVKQISRNELCDVVYDGVGKTTFPGSLSCIKPRGLFVSFGNASGPVPPFALAELNNHGSLFATRPKLNDYVGTRKELIEGADTLFSAVIEGKLHVPINHAYALKDAAKAHIDLEGRVTTGASILKP</sequence>
<feature type="domain" description="Enoyl reductase (ER)" evidence="3">
    <location>
        <begin position="12"/>
        <end position="323"/>
    </location>
</feature>
<organism evidence="4 5">
    <name type="scientific">Rhodopseudomonas pseudopalustris</name>
    <dbReference type="NCBI Taxonomy" id="1513892"/>
    <lineage>
        <taxon>Bacteria</taxon>
        <taxon>Pseudomonadati</taxon>
        <taxon>Pseudomonadota</taxon>
        <taxon>Alphaproteobacteria</taxon>
        <taxon>Hyphomicrobiales</taxon>
        <taxon>Nitrobacteraceae</taxon>
        <taxon>Rhodopseudomonas</taxon>
    </lineage>
</organism>
<dbReference type="GO" id="GO:0035925">
    <property type="term" value="F:mRNA 3'-UTR AU-rich region binding"/>
    <property type="evidence" value="ECO:0007669"/>
    <property type="project" value="TreeGrafter"/>
</dbReference>